<organism evidence="8 9">
    <name type="scientific">Ciceribacter selenitireducens ATCC BAA-1503</name>
    <dbReference type="NCBI Taxonomy" id="1336235"/>
    <lineage>
        <taxon>Bacteria</taxon>
        <taxon>Pseudomonadati</taxon>
        <taxon>Pseudomonadota</taxon>
        <taxon>Alphaproteobacteria</taxon>
        <taxon>Hyphomicrobiales</taxon>
        <taxon>Rhizobiaceae</taxon>
        <taxon>Ciceribacter</taxon>
    </lineage>
</organism>
<evidence type="ECO:0000256" key="5">
    <source>
        <dbReference type="ARBA" id="ARBA00023159"/>
    </source>
</evidence>
<dbReference type="OrthoDB" id="9761019at2"/>
<dbReference type="PROSITE" id="PS00675">
    <property type="entry name" value="SIGMA54_INTERACT_1"/>
    <property type="match status" value="1"/>
</dbReference>
<dbReference type="Pfam" id="PF02954">
    <property type="entry name" value="HTH_8"/>
    <property type="match status" value="1"/>
</dbReference>
<dbReference type="PRINTS" id="PR01590">
    <property type="entry name" value="HTHFIS"/>
</dbReference>
<dbReference type="InterPro" id="IPR009057">
    <property type="entry name" value="Homeodomain-like_sf"/>
</dbReference>
<dbReference type="InterPro" id="IPR025944">
    <property type="entry name" value="Sigma_54_int_dom_CS"/>
</dbReference>
<dbReference type="SUPFAM" id="SSF52540">
    <property type="entry name" value="P-loop containing nucleoside triphosphate hydrolases"/>
    <property type="match status" value="1"/>
</dbReference>
<dbReference type="PROSITE" id="PS50045">
    <property type="entry name" value="SIGMA54_INTERACT_4"/>
    <property type="match status" value="1"/>
</dbReference>
<dbReference type="RefSeq" id="WP_115671355.1">
    <property type="nucleotide sequence ID" value="NZ_UEYP01000008.1"/>
</dbReference>
<dbReference type="InterPro" id="IPR002197">
    <property type="entry name" value="HTH_Fis"/>
</dbReference>
<dbReference type="FunFam" id="3.40.50.300:FF:000006">
    <property type="entry name" value="DNA-binding transcriptional regulator NtrC"/>
    <property type="match status" value="1"/>
</dbReference>
<dbReference type="Gene3D" id="1.10.10.60">
    <property type="entry name" value="Homeodomain-like"/>
    <property type="match status" value="1"/>
</dbReference>
<dbReference type="EMBL" id="UEYP01000008">
    <property type="protein sequence ID" value="SSC68701.1"/>
    <property type="molecule type" value="Genomic_DNA"/>
</dbReference>
<dbReference type="GO" id="GO:0005524">
    <property type="term" value="F:ATP binding"/>
    <property type="evidence" value="ECO:0007669"/>
    <property type="project" value="UniProtKB-KW"/>
</dbReference>
<dbReference type="AlphaFoldDB" id="A0A376ALK4"/>
<dbReference type="CDD" id="cd00009">
    <property type="entry name" value="AAA"/>
    <property type="match status" value="1"/>
</dbReference>
<keyword evidence="6" id="KW-0804">Transcription</keyword>
<dbReference type="InterPro" id="IPR027417">
    <property type="entry name" value="P-loop_NTPase"/>
</dbReference>
<keyword evidence="3" id="KW-0902">Two-component regulatory system</keyword>
<gene>
    <name evidence="8" type="ORF">RHIZ70_4409</name>
</gene>
<dbReference type="Gene3D" id="1.10.8.60">
    <property type="match status" value="1"/>
</dbReference>
<dbReference type="GO" id="GO:0006355">
    <property type="term" value="P:regulation of DNA-templated transcription"/>
    <property type="evidence" value="ECO:0007669"/>
    <property type="project" value="InterPro"/>
</dbReference>
<proteinExistence type="predicted"/>
<dbReference type="PANTHER" id="PTHR32071:SF113">
    <property type="entry name" value="ALGINATE BIOSYNTHESIS TRANSCRIPTIONAL REGULATORY PROTEIN ALGB"/>
    <property type="match status" value="1"/>
</dbReference>
<dbReference type="Gene3D" id="3.40.50.300">
    <property type="entry name" value="P-loop containing nucleotide triphosphate hydrolases"/>
    <property type="match status" value="1"/>
</dbReference>
<reference evidence="9" key="1">
    <citation type="submission" date="2018-07" db="EMBL/GenBank/DDBJ databases">
        <authorList>
            <person name="Peiro R."/>
            <person name="Begona"/>
            <person name="Cbmso G."/>
            <person name="Lopez M."/>
            <person name="Gonzalez S."/>
        </authorList>
    </citation>
    <scope>NUCLEOTIDE SEQUENCE [LARGE SCALE GENOMIC DNA]</scope>
</reference>
<dbReference type="PANTHER" id="PTHR32071">
    <property type="entry name" value="TRANSCRIPTIONAL REGULATORY PROTEIN"/>
    <property type="match status" value="1"/>
</dbReference>
<dbReference type="STRING" id="1336235.GCA_000518785_04047"/>
<evidence type="ECO:0000256" key="1">
    <source>
        <dbReference type="ARBA" id="ARBA00022741"/>
    </source>
</evidence>
<dbReference type="InterPro" id="IPR003593">
    <property type="entry name" value="AAA+_ATPase"/>
</dbReference>
<dbReference type="SMART" id="SM00382">
    <property type="entry name" value="AAA"/>
    <property type="match status" value="1"/>
</dbReference>
<dbReference type="Pfam" id="PF00158">
    <property type="entry name" value="Sigma54_activat"/>
    <property type="match status" value="1"/>
</dbReference>
<keyword evidence="4" id="KW-0805">Transcription regulation</keyword>
<dbReference type="PROSITE" id="PS00688">
    <property type="entry name" value="SIGMA54_INTERACT_3"/>
    <property type="match status" value="1"/>
</dbReference>
<evidence type="ECO:0000256" key="4">
    <source>
        <dbReference type="ARBA" id="ARBA00023015"/>
    </source>
</evidence>
<dbReference type="InterPro" id="IPR002078">
    <property type="entry name" value="Sigma_54_int"/>
</dbReference>
<dbReference type="GO" id="GO:0043565">
    <property type="term" value="F:sequence-specific DNA binding"/>
    <property type="evidence" value="ECO:0007669"/>
    <property type="project" value="InterPro"/>
</dbReference>
<keyword evidence="5" id="KW-0010">Activator</keyword>
<dbReference type="GO" id="GO:0000160">
    <property type="term" value="P:phosphorelay signal transduction system"/>
    <property type="evidence" value="ECO:0007669"/>
    <property type="project" value="UniProtKB-KW"/>
</dbReference>
<sequence length="331" mass="36651">MANYERDLIGEHASIDTLRKLITRVAKSPARTVLIYGETGTGKGLVARMLHQQSARAAGEFVDINCAAIPSSLLESELFGHERGAFTGAQVKKAGLVEMANHGTVFLDEIREMDLVLQAKLLSFLDTQSFRRVGAVTSTSVDVRLVTATNKILLGEVNSGRFREDLYYRLQVVAINLPALRERASDALILSQHFVDKFNAQYKRNIRGLSEEVQQIFLQYPWPGNVRELENLIERIFILEDDDLILPRHLPDRILRTVKAKAAGVLSVARGQPAADDLSLGFHGATAHYQKHLIEAALAAAGGNLQRAATTLKISRHAMRHQMIKLGLITD</sequence>
<dbReference type="InterPro" id="IPR025662">
    <property type="entry name" value="Sigma_54_int_dom_ATP-bd_1"/>
</dbReference>
<feature type="domain" description="Sigma-54 factor interaction" evidence="7">
    <location>
        <begin position="8"/>
        <end position="238"/>
    </location>
</feature>
<evidence type="ECO:0000256" key="2">
    <source>
        <dbReference type="ARBA" id="ARBA00022840"/>
    </source>
</evidence>
<protein>
    <recommendedName>
        <fullName evidence="7">Sigma-54 factor interaction domain-containing protein</fullName>
    </recommendedName>
</protein>
<keyword evidence="9" id="KW-1185">Reference proteome</keyword>
<dbReference type="Proteomes" id="UP000254764">
    <property type="component" value="Unassembled WGS sequence"/>
</dbReference>
<name>A0A376ALK4_9HYPH</name>
<evidence type="ECO:0000259" key="7">
    <source>
        <dbReference type="PROSITE" id="PS50045"/>
    </source>
</evidence>
<evidence type="ECO:0000256" key="6">
    <source>
        <dbReference type="ARBA" id="ARBA00023163"/>
    </source>
</evidence>
<accession>A0A376ALK4</accession>
<keyword evidence="2" id="KW-0067">ATP-binding</keyword>
<keyword evidence="1" id="KW-0547">Nucleotide-binding</keyword>
<dbReference type="SUPFAM" id="SSF46689">
    <property type="entry name" value="Homeodomain-like"/>
    <property type="match status" value="1"/>
</dbReference>
<evidence type="ECO:0000313" key="9">
    <source>
        <dbReference type="Proteomes" id="UP000254764"/>
    </source>
</evidence>
<evidence type="ECO:0000256" key="3">
    <source>
        <dbReference type="ARBA" id="ARBA00023012"/>
    </source>
</evidence>
<evidence type="ECO:0000313" key="8">
    <source>
        <dbReference type="EMBL" id="SSC68701.1"/>
    </source>
</evidence>
<dbReference type="InterPro" id="IPR058031">
    <property type="entry name" value="AAA_lid_NorR"/>
</dbReference>
<dbReference type="Pfam" id="PF25601">
    <property type="entry name" value="AAA_lid_14"/>
    <property type="match status" value="1"/>
</dbReference>